<sequence>MNDIRRFFAWQSYKLIILDFGILNIRTGMASFELEIKTKEPV</sequence>
<name>X1I655_9ZZZZ</name>
<organism evidence="1">
    <name type="scientific">marine sediment metagenome</name>
    <dbReference type="NCBI Taxonomy" id="412755"/>
    <lineage>
        <taxon>unclassified sequences</taxon>
        <taxon>metagenomes</taxon>
        <taxon>ecological metagenomes</taxon>
    </lineage>
</organism>
<gene>
    <name evidence="1" type="ORF">S03H2_38028</name>
</gene>
<evidence type="ECO:0000313" key="1">
    <source>
        <dbReference type="EMBL" id="GAH53023.1"/>
    </source>
</evidence>
<reference evidence="1" key="1">
    <citation type="journal article" date="2014" name="Front. Microbiol.">
        <title>High frequency of phylogenetically diverse reductive dehalogenase-homologous genes in deep subseafloor sedimentary metagenomes.</title>
        <authorList>
            <person name="Kawai M."/>
            <person name="Futagami T."/>
            <person name="Toyoda A."/>
            <person name="Takaki Y."/>
            <person name="Nishi S."/>
            <person name="Hori S."/>
            <person name="Arai W."/>
            <person name="Tsubouchi T."/>
            <person name="Morono Y."/>
            <person name="Uchiyama I."/>
            <person name="Ito T."/>
            <person name="Fujiyama A."/>
            <person name="Inagaki F."/>
            <person name="Takami H."/>
        </authorList>
    </citation>
    <scope>NUCLEOTIDE SEQUENCE</scope>
    <source>
        <strain evidence="1">Expedition CK06-06</strain>
    </source>
</reference>
<dbReference type="AlphaFoldDB" id="X1I655"/>
<feature type="non-terminal residue" evidence="1">
    <location>
        <position position="42"/>
    </location>
</feature>
<proteinExistence type="predicted"/>
<accession>X1I655</accession>
<protein>
    <submittedName>
        <fullName evidence="1">Uncharacterized protein</fullName>
    </submittedName>
</protein>
<comment type="caution">
    <text evidence="1">The sequence shown here is derived from an EMBL/GenBank/DDBJ whole genome shotgun (WGS) entry which is preliminary data.</text>
</comment>
<dbReference type="EMBL" id="BARU01023429">
    <property type="protein sequence ID" value="GAH53023.1"/>
    <property type="molecule type" value="Genomic_DNA"/>
</dbReference>